<sequence>MKIFICCFLLAMVLKLSNEKYICSKNEILSISNGVSFGFCLKYCRQSITIRAGSNRLVALKEPNFPQNAYPPVKRIYRFSRKKWNELINLINDKSFQSLNDTEGCPDCADGGAEWIEIQWTNQKKRVTFENGKLIKGFEGLVVALRNIRVNTTQNL</sequence>
<gene>
    <name evidence="2" type="ORF">SEV965_LOCUS28425</name>
</gene>
<dbReference type="AlphaFoldDB" id="A0A815GNQ2"/>
<keyword evidence="1" id="KW-0732">Signal</keyword>
<evidence type="ECO:0000313" key="3">
    <source>
        <dbReference type="Proteomes" id="UP000663889"/>
    </source>
</evidence>
<reference evidence="2" key="1">
    <citation type="submission" date="2021-02" db="EMBL/GenBank/DDBJ databases">
        <authorList>
            <person name="Nowell W R."/>
        </authorList>
    </citation>
    <scope>NUCLEOTIDE SEQUENCE</scope>
</reference>
<feature type="signal peptide" evidence="1">
    <location>
        <begin position="1"/>
        <end position="19"/>
    </location>
</feature>
<dbReference type="Proteomes" id="UP000663889">
    <property type="component" value="Unassembled WGS sequence"/>
</dbReference>
<proteinExistence type="predicted"/>
<feature type="chain" id="PRO_5032733050" evidence="1">
    <location>
        <begin position="20"/>
        <end position="156"/>
    </location>
</feature>
<evidence type="ECO:0000256" key="1">
    <source>
        <dbReference type="SAM" id="SignalP"/>
    </source>
</evidence>
<name>A0A815GNQ2_9BILA</name>
<accession>A0A815GNQ2</accession>
<organism evidence="2 3">
    <name type="scientific">Rotaria sordida</name>
    <dbReference type="NCBI Taxonomy" id="392033"/>
    <lineage>
        <taxon>Eukaryota</taxon>
        <taxon>Metazoa</taxon>
        <taxon>Spiralia</taxon>
        <taxon>Gnathifera</taxon>
        <taxon>Rotifera</taxon>
        <taxon>Eurotatoria</taxon>
        <taxon>Bdelloidea</taxon>
        <taxon>Philodinida</taxon>
        <taxon>Philodinidae</taxon>
        <taxon>Rotaria</taxon>
    </lineage>
</organism>
<comment type="caution">
    <text evidence="2">The sequence shown here is derived from an EMBL/GenBank/DDBJ whole genome shotgun (WGS) entry which is preliminary data.</text>
</comment>
<protein>
    <submittedName>
        <fullName evidence="2">Uncharacterized protein</fullName>
    </submittedName>
</protein>
<dbReference type="EMBL" id="CAJNOU010002699">
    <property type="protein sequence ID" value="CAF1342613.1"/>
    <property type="molecule type" value="Genomic_DNA"/>
</dbReference>
<evidence type="ECO:0000313" key="2">
    <source>
        <dbReference type="EMBL" id="CAF1342613.1"/>
    </source>
</evidence>